<gene>
    <name evidence="1" type="ORF">ACFQ34_24675</name>
</gene>
<name>A0ABW3VN12_9PSEU</name>
<proteinExistence type="predicted"/>
<organism evidence="1 2">
    <name type="scientific">Pseudonocardia benzenivorans</name>
    <dbReference type="NCBI Taxonomy" id="228005"/>
    <lineage>
        <taxon>Bacteria</taxon>
        <taxon>Bacillati</taxon>
        <taxon>Actinomycetota</taxon>
        <taxon>Actinomycetes</taxon>
        <taxon>Pseudonocardiales</taxon>
        <taxon>Pseudonocardiaceae</taxon>
        <taxon>Pseudonocardia</taxon>
    </lineage>
</organism>
<sequence length="70" mass="7668">MKLGRIGVRPAAVDVGYVVEAPDGEVLCGTFRLEGSRTEDEARSFIAGRLHDVHGLRVAWRQVHLLEPAS</sequence>
<evidence type="ECO:0000313" key="1">
    <source>
        <dbReference type="EMBL" id="MFD1236492.1"/>
    </source>
</evidence>
<dbReference type="EMBL" id="JBHTMB010000225">
    <property type="protein sequence ID" value="MFD1236492.1"/>
    <property type="molecule type" value="Genomic_DNA"/>
</dbReference>
<dbReference type="Proteomes" id="UP001597182">
    <property type="component" value="Unassembled WGS sequence"/>
</dbReference>
<protein>
    <recommendedName>
        <fullName evidence="3">BON domain-containing protein</fullName>
    </recommendedName>
</protein>
<evidence type="ECO:0000313" key="2">
    <source>
        <dbReference type="Proteomes" id="UP001597182"/>
    </source>
</evidence>
<dbReference type="RefSeq" id="WP_013674006.1">
    <property type="nucleotide sequence ID" value="NZ_BAABKS010000062.1"/>
</dbReference>
<reference evidence="2" key="1">
    <citation type="journal article" date="2019" name="Int. J. Syst. Evol. Microbiol.">
        <title>The Global Catalogue of Microorganisms (GCM) 10K type strain sequencing project: providing services to taxonomists for standard genome sequencing and annotation.</title>
        <authorList>
            <consortium name="The Broad Institute Genomics Platform"/>
            <consortium name="The Broad Institute Genome Sequencing Center for Infectious Disease"/>
            <person name="Wu L."/>
            <person name="Ma J."/>
        </authorList>
    </citation>
    <scope>NUCLEOTIDE SEQUENCE [LARGE SCALE GENOMIC DNA]</scope>
    <source>
        <strain evidence="2">CCUG 49018</strain>
    </source>
</reference>
<keyword evidence="2" id="KW-1185">Reference proteome</keyword>
<accession>A0ABW3VN12</accession>
<comment type="caution">
    <text evidence="1">The sequence shown here is derived from an EMBL/GenBank/DDBJ whole genome shotgun (WGS) entry which is preliminary data.</text>
</comment>
<evidence type="ECO:0008006" key="3">
    <source>
        <dbReference type="Google" id="ProtNLM"/>
    </source>
</evidence>